<keyword evidence="3" id="KW-1003">Cell membrane</keyword>
<feature type="transmembrane region" description="Helical" evidence="7">
    <location>
        <begin position="21"/>
        <end position="38"/>
    </location>
</feature>
<dbReference type="GO" id="GO:0005886">
    <property type="term" value="C:plasma membrane"/>
    <property type="evidence" value="ECO:0007669"/>
    <property type="project" value="UniProtKB-SubCell"/>
</dbReference>
<evidence type="ECO:0000256" key="1">
    <source>
        <dbReference type="ARBA" id="ARBA00004651"/>
    </source>
</evidence>
<keyword evidence="5 7" id="KW-1133">Transmembrane helix</keyword>
<dbReference type="OrthoDB" id="6183232at2"/>
<feature type="transmembrane region" description="Helical" evidence="7">
    <location>
        <begin position="58"/>
        <end position="76"/>
    </location>
</feature>
<evidence type="ECO:0000256" key="6">
    <source>
        <dbReference type="ARBA" id="ARBA00023136"/>
    </source>
</evidence>
<evidence type="ECO:0000256" key="3">
    <source>
        <dbReference type="ARBA" id="ARBA00022475"/>
    </source>
</evidence>
<keyword evidence="6 7" id="KW-0472">Membrane</keyword>
<evidence type="ECO:0000256" key="2">
    <source>
        <dbReference type="ARBA" id="ARBA00022448"/>
    </source>
</evidence>
<dbReference type="InterPro" id="IPR055348">
    <property type="entry name" value="DctQ"/>
</dbReference>
<evidence type="ECO:0000259" key="8">
    <source>
        <dbReference type="Pfam" id="PF04290"/>
    </source>
</evidence>
<dbReference type="Pfam" id="PF04290">
    <property type="entry name" value="DctQ"/>
    <property type="match status" value="1"/>
</dbReference>
<dbReference type="GO" id="GO:0022857">
    <property type="term" value="F:transmembrane transporter activity"/>
    <property type="evidence" value="ECO:0007669"/>
    <property type="project" value="UniProtKB-UniRule"/>
</dbReference>
<comment type="similarity">
    <text evidence="7">Belongs to the TRAP transporter small permease family.</text>
</comment>
<gene>
    <name evidence="9" type="ORF">SAMN04515666_11832</name>
</gene>
<keyword evidence="2 7" id="KW-0813">Transport</keyword>
<evidence type="ECO:0000256" key="4">
    <source>
        <dbReference type="ARBA" id="ARBA00022692"/>
    </source>
</evidence>
<dbReference type="STRING" id="1036779.SAMN04515666_11832"/>
<reference evidence="10" key="1">
    <citation type="submission" date="2016-10" db="EMBL/GenBank/DDBJ databases">
        <authorList>
            <person name="Varghese N."/>
            <person name="Submissions S."/>
        </authorList>
    </citation>
    <scope>NUCLEOTIDE SEQUENCE [LARGE SCALE GENOMIC DNA]</scope>
    <source>
        <strain evidence="10">LMG 26383,CCUG 61248,R- 45681</strain>
    </source>
</reference>
<proteinExistence type="inferred from homology"/>
<evidence type="ECO:0000313" key="9">
    <source>
        <dbReference type="EMBL" id="SEM67060.1"/>
    </source>
</evidence>
<dbReference type="RefSeq" id="WP_091843319.1">
    <property type="nucleotide sequence ID" value="NZ_FOAN01000018.1"/>
</dbReference>
<feature type="domain" description="Tripartite ATP-independent periplasmic transporters DctQ component" evidence="8">
    <location>
        <begin position="35"/>
        <end position="165"/>
    </location>
</feature>
<evidence type="ECO:0000256" key="7">
    <source>
        <dbReference type="RuleBase" id="RU369079"/>
    </source>
</evidence>
<evidence type="ECO:0000256" key="5">
    <source>
        <dbReference type="ARBA" id="ARBA00022989"/>
    </source>
</evidence>
<sequence length="168" mass="17787">MTDRAGEERPPSRIDAVAETVALVGGALLIAVATMVVVSVTLRSDLVGAAGVPGDFELVQMATAVAAFCFLPLCQLKRGNIFVDTFTLKLPQRWRDGIDALWDVVYGLAMALIAWRLGVGARSALASGENTMVLQLPAYLPIALCAVLAGFVALAAFVSASRLMRQPR</sequence>
<accession>A0A1H8A8N8</accession>
<protein>
    <recommendedName>
        <fullName evidence="7">TRAP transporter small permease protein</fullName>
    </recommendedName>
</protein>
<organism evidence="9 10">
    <name type="scientific">Bosea lupini</name>
    <dbReference type="NCBI Taxonomy" id="1036779"/>
    <lineage>
        <taxon>Bacteria</taxon>
        <taxon>Pseudomonadati</taxon>
        <taxon>Pseudomonadota</taxon>
        <taxon>Alphaproteobacteria</taxon>
        <taxon>Hyphomicrobiales</taxon>
        <taxon>Boseaceae</taxon>
        <taxon>Bosea</taxon>
    </lineage>
</organism>
<comment type="subcellular location">
    <subcellularLocation>
        <location evidence="7">Cell inner membrane</location>
        <topology evidence="7">Multi-pass membrane protein</topology>
    </subcellularLocation>
    <subcellularLocation>
        <location evidence="1">Cell membrane</location>
        <topology evidence="1">Multi-pass membrane protein</topology>
    </subcellularLocation>
</comment>
<evidence type="ECO:0000313" key="10">
    <source>
        <dbReference type="Proteomes" id="UP000199664"/>
    </source>
</evidence>
<keyword evidence="10" id="KW-1185">Reference proteome</keyword>
<name>A0A1H8A8N8_9HYPH</name>
<dbReference type="AlphaFoldDB" id="A0A1H8A8N8"/>
<dbReference type="Proteomes" id="UP000199664">
    <property type="component" value="Unassembled WGS sequence"/>
</dbReference>
<keyword evidence="7" id="KW-0997">Cell inner membrane</keyword>
<keyword evidence="4 7" id="KW-0812">Transmembrane</keyword>
<dbReference type="EMBL" id="FOAN01000018">
    <property type="protein sequence ID" value="SEM67060.1"/>
    <property type="molecule type" value="Genomic_DNA"/>
</dbReference>
<comment type="subunit">
    <text evidence="7">The complex comprises the extracytoplasmic solute receptor protein and the two transmembrane proteins.</text>
</comment>
<feature type="transmembrane region" description="Helical" evidence="7">
    <location>
        <begin position="138"/>
        <end position="158"/>
    </location>
</feature>
<comment type="function">
    <text evidence="7">Part of the tripartite ATP-independent periplasmic (TRAP) transport system.</text>
</comment>
<feature type="transmembrane region" description="Helical" evidence="7">
    <location>
        <begin position="97"/>
        <end position="118"/>
    </location>
</feature>